<proteinExistence type="predicted"/>
<keyword evidence="2" id="KW-1185">Reference proteome</keyword>
<organism evidence="1 2">
    <name type="scientific">Pseudogulbenkiania ferrooxidans EGD-HP2</name>
    <dbReference type="NCBI Taxonomy" id="1388764"/>
    <lineage>
        <taxon>Bacteria</taxon>
        <taxon>Pseudomonadati</taxon>
        <taxon>Pseudomonadota</taxon>
        <taxon>Betaproteobacteria</taxon>
        <taxon>Neisseriales</taxon>
        <taxon>Chromobacteriaceae</taxon>
        <taxon>Pseudogulbenkiania</taxon>
    </lineage>
</organism>
<protein>
    <submittedName>
        <fullName evidence="1">Uncharacterized protein</fullName>
    </submittedName>
</protein>
<name>A0ABN0N6G4_9NEIS</name>
<reference evidence="1 2" key="1">
    <citation type="journal article" date="2013" name="Genome Announc.">
        <title>Genome Sequence of the Pigment-Producing Bacterium Pseudogulbenkiania ferrooxidans, Isolated from Loktak Lake.</title>
        <authorList>
            <person name="Puranik S."/>
            <person name="Talkal R."/>
            <person name="Qureshi A."/>
            <person name="Khardenavis A."/>
            <person name="Kapley A."/>
            <person name="Purohit H.J."/>
        </authorList>
    </citation>
    <scope>NUCLEOTIDE SEQUENCE [LARGE SCALE GENOMIC DNA]</scope>
    <source>
        <strain evidence="1 2">EGD-HP2</strain>
    </source>
</reference>
<evidence type="ECO:0000313" key="1">
    <source>
        <dbReference type="EMBL" id="ERE06446.1"/>
    </source>
</evidence>
<dbReference type="Proteomes" id="UP000016426">
    <property type="component" value="Unassembled WGS sequence"/>
</dbReference>
<comment type="caution">
    <text evidence="1">The sequence shown here is derived from an EMBL/GenBank/DDBJ whole genome shotgun (WGS) entry which is preliminary data.</text>
</comment>
<evidence type="ECO:0000313" key="2">
    <source>
        <dbReference type="Proteomes" id="UP000016426"/>
    </source>
</evidence>
<dbReference type="EMBL" id="AVPH01000233">
    <property type="protein sequence ID" value="ERE06446.1"/>
    <property type="molecule type" value="Genomic_DNA"/>
</dbReference>
<sequence length="81" mass="8670">MATDAACAIILDGFILKVSLSVSLCGWRHAEQLYAGLALGKLSIGRAFQRGGTCEWAMIMDCGQRGMHGRDALPACVGEWI</sequence>
<accession>A0ABN0N6G4</accession>
<gene>
    <name evidence="1" type="ORF">O166_08710</name>
</gene>